<proteinExistence type="predicted"/>
<reference evidence="1" key="1">
    <citation type="submission" date="2014-05" db="EMBL/GenBank/DDBJ databases">
        <authorList>
            <person name="Chronopoulou M."/>
        </authorList>
    </citation>
    <scope>NUCLEOTIDE SEQUENCE</scope>
    <source>
        <tissue evidence="1">Whole organism</tissue>
    </source>
</reference>
<accession>A0A0K2TXD7</accession>
<dbReference type="EMBL" id="HACA01013323">
    <property type="protein sequence ID" value="CDW30684.1"/>
    <property type="molecule type" value="Transcribed_RNA"/>
</dbReference>
<dbReference type="AlphaFoldDB" id="A0A0K2TXD7"/>
<organism evidence="1">
    <name type="scientific">Lepeophtheirus salmonis</name>
    <name type="common">Salmon louse</name>
    <name type="synonym">Caligus salmonis</name>
    <dbReference type="NCBI Taxonomy" id="72036"/>
    <lineage>
        <taxon>Eukaryota</taxon>
        <taxon>Metazoa</taxon>
        <taxon>Ecdysozoa</taxon>
        <taxon>Arthropoda</taxon>
        <taxon>Crustacea</taxon>
        <taxon>Multicrustacea</taxon>
        <taxon>Hexanauplia</taxon>
        <taxon>Copepoda</taxon>
        <taxon>Siphonostomatoida</taxon>
        <taxon>Caligidae</taxon>
        <taxon>Lepeophtheirus</taxon>
    </lineage>
</organism>
<sequence>MRDGRRSGITSSGIKWLEDAHRAKFISIKKKEILELKYYSKKYGDGINQ</sequence>
<name>A0A0K2TXD7_LEPSM</name>
<protein>
    <submittedName>
        <fullName evidence="1">Uncharacterized protein</fullName>
    </submittedName>
</protein>
<evidence type="ECO:0000313" key="1">
    <source>
        <dbReference type="EMBL" id="CDW30684.1"/>
    </source>
</evidence>